<reference evidence="2 3" key="1">
    <citation type="submission" date="2018-08" db="EMBL/GenBank/DDBJ databases">
        <title>Fulvimarina sp. 85, whole genome shotgun sequence.</title>
        <authorList>
            <person name="Tuo L."/>
        </authorList>
    </citation>
    <scope>NUCLEOTIDE SEQUENCE [LARGE SCALE GENOMIC DNA]</scope>
    <source>
        <strain evidence="2 3">85</strain>
    </source>
</reference>
<gene>
    <name evidence="2" type="ORF">DYI37_07245</name>
</gene>
<feature type="compositionally biased region" description="Low complexity" evidence="1">
    <location>
        <begin position="51"/>
        <end position="65"/>
    </location>
</feature>
<organism evidence="2 3">
    <name type="scientific">Fulvimarina endophytica</name>
    <dbReference type="NCBI Taxonomy" id="2293836"/>
    <lineage>
        <taxon>Bacteria</taxon>
        <taxon>Pseudomonadati</taxon>
        <taxon>Pseudomonadota</taxon>
        <taxon>Alphaproteobacteria</taxon>
        <taxon>Hyphomicrobiales</taxon>
        <taxon>Aurantimonadaceae</taxon>
        <taxon>Fulvimarina</taxon>
    </lineage>
</organism>
<sequence>MRCAFVLYAISDEALGGRFEIAPRRMWTMAKGQMRSNKEVRKPKADKKAAKPATAPAAGTPARFAKAQDDDKGKKK</sequence>
<accession>A0A371X4I7</accession>
<feature type="compositionally biased region" description="Basic and acidic residues" evidence="1">
    <location>
        <begin position="36"/>
        <end position="49"/>
    </location>
</feature>
<name>A0A371X4I7_9HYPH</name>
<keyword evidence="3" id="KW-1185">Reference proteome</keyword>
<feature type="region of interest" description="Disordered" evidence="1">
    <location>
        <begin position="32"/>
        <end position="76"/>
    </location>
</feature>
<dbReference type="Proteomes" id="UP000264310">
    <property type="component" value="Unassembled WGS sequence"/>
</dbReference>
<proteinExistence type="predicted"/>
<evidence type="ECO:0000256" key="1">
    <source>
        <dbReference type="SAM" id="MobiDB-lite"/>
    </source>
</evidence>
<dbReference type="EMBL" id="QURL01000003">
    <property type="protein sequence ID" value="RFC64148.1"/>
    <property type="molecule type" value="Genomic_DNA"/>
</dbReference>
<comment type="caution">
    <text evidence="2">The sequence shown here is derived from an EMBL/GenBank/DDBJ whole genome shotgun (WGS) entry which is preliminary data.</text>
</comment>
<dbReference type="AlphaFoldDB" id="A0A371X4I7"/>
<evidence type="ECO:0000313" key="2">
    <source>
        <dbReference type="EMBL" id="RFC64148.1"/>
    </source>
</evidence>
<evidence type="ECO:0000313" key="3">
    <source>
        <dbReference type="Proteomes" id="UP000264310"/>
    </source>
</evidence>
<protein>
    <submittedName>
        <fullName evidence="2">Uncharacterized protein</fullName>
    </submittedName>
</protein>
<feature type="compositionally biased region" description="Basic and acidic residues" evidence="1">
    <location>
        <begin position="66"/>
        <end position="76"/>
    </location>
</feature>